<evidence type="ECO:0000256" key="1">
    <source>
        <dbReference type="SAM" id="MobiDB-lite"/>
    </source>
</evidence>
<dbReference type="RefSeq" id="WP_244352733.1">
    <property type="nucleotide sequence ID" value="NZ_JAFIRA010000056.1"/>
</dbReference>
<accession>A0ABT0CEU3</accession>
<evidence type="ECO:0000313" key="2">
    <source>
        <dbReference type="EMBL" id="MCJ2544301.1"/>
    </source>
</evidence>
<organism evidence="2 3">
    <name type="scientific">Thermostichus vulcanus str. 'Rupite'</name>
    <dbReference type="NCBI Taxonomy" id="2813851"/>
    <lineage>
        <taxon>Bacteria</taxon>
        <taxon>Bacillati</taxon>
        <taxon>Cyanobacteriota</taxon>
        <taxon>Cyanophyceae</taxon>
        <taxon>Thermostichales</taxon>
        <taxon>Thermostichaceae</taxon>
        <taxon>Thermostichus</taxon>
    </lineage>
</organism>
<name>A0ABT0CEU3_THEVL</name>
<comment type="caution">
    <text evidence="2">The sequence shown here is derived from an EMBL/GenBank/DDBJ whole genome shotgun (WGS) entry which is preliminary data.</text>
</comment>
<reference evidence="2" key="1">
    <citation type="submission" date="2021-02" db="EMBL/GenBank/DDBJ databases">
        <title>The CRISPR/cas machinery reduction and long-range gene transfer in the hot spring cyanobacterium Synechococcus.</title>
        <authorList>
            <person name="Dvorak P."/>
            <person name="Jahodarova E."/>
            <person name="Hasler P."/>
            <person name="Poulickova A."/>
        </authorList>
    </citation>
    <scope>NUCLEOTIDE SEQUENCE</scope>
    <source>
        <strain evidence="2">Rupite</strain>
    </source>
</reference>
<feature type="region of interest" description="Disordered" evidence="1">
    <location>
        <begin position="1"/>
        <end position="21"/>
    </location>
</feature>
<dbReference type="Proteomes" id="UP000830835">
    <property type="component" value="Unassembled WGS sequence"/>
</dbReference>
<evidence type="ECO:0000313" key="3">
    <source>
        <dbReference type="Proteomes" id="UP000830835"/>
    </source>
</evidence>
<dbReference type="EMBL" id="JAFIRA010000056">
    <property type="protein sequence ID" value="MCJ2544301.1"/>
    <property type="molecule type" value="Genomic_DNA"/>
</dbReference>
<gene>
    <name evidence="2" type="ORF">JX360_15540</name>
</gene>
<sequence>MAITRGGRGSSTRASSEGNPAKFMEMASSLLNIRTRQGSGKKVKDRASYGTAGNPREFMEMASELRRATQQQGQ</sequence>
<keyword evidence="3" id="KW-1185">Reference proteome</keyword>
<protein>
    <submittedName>
        <fullName evidence="2">Uncharacterized protein</fullName>
    </submittedName>
</protein>
<proteinExistence type="predicted"/>